<dbReference type="Gene3D" id="2.20.28.30">
    <property type="entry name" value="RNA polymerase ii, chain L"/>
    <property type="match status" value="2"/>
</dbReference>
<dbReference type="EMBL" id="JAOQKI010000002">
    <property type="protein sequence ID" value="MCU6716133.1"/>
    <property type="molecule type" value="Genomic_DNA"/>
</dbReference>
<dbReference type="Proteomes" id="UP001209666">
    <property type="component" value="Unassembled WGS sequence"/>
</dbReference>
<evidence type="ECO:0000313" key="3">
    <source>
        <dbReference type="Proteomes" id="UP001209666"/>
    </source>
</evidence>
<keyword evidence="1" id="KW-0472">Membrane</keyword>
<accession>A0ABT2SAQ4</accession>
<reference evidence="2 3" key="1">
    <citation type="journal article" date="2021" name="ISME Commun">
        <title>Automated analysis of genomic sequences facilitates high-throughput and comprehensive description of bacteria.</title>
        <authorList>
            <person name="Hitch T.C.A."/>
        </authorList>
    </citation>
    <scope>NUCLEOTIDE SEQUENCE [LARGE SCALE GENOMIC DNA]</scope>
    <source>
        <strain evidence="2 3">Sanger_19</strain>
    </source>
</reference>
<evidence type="ECO:0000313" key="2">
    <source>
        <dbReference type="EMBL" id="MCU6716133.1"/>
    </source>
</evidence>
<comment type="caution">
    <text evidence="2">The sequence shown here is derived from an EMBL/GenBank/DDBJ whole genome shotgun (WGS) entry which is preliminary data.</text>
</comment>
<feature type="transmembrane region" description="Helical" evidence="1">
    <location>
        <begin position="487"/>
        <end position="508"/>
    </location>
</feature>
<keyword evidence="3" id="KW-1185">Reference proteome</keyword>
<proteinExistence type="predicted"/>
<feature type="transmembrane region" description="Helical" evidence="1">
    <location>
        <begin position="340"/>
        <end position="358"/>
    </location>
</feature>
<keyword evidence="1" id="KW-0812">Transmembrane</keyword>
<organism evidence="2 3">
    <name type="scientific">Roseburia amylophila</name>
    <dbReference type="NCBI Taxonomy" id="2981794"/>
    <lineage>
        <taxon>Bacteria</taxon>
        <taxon>Bacillati</taxon>
        <taxon>Bacillota</taxon>
        <taxon>Clostridia</taxon>
        <taxon>Lachnospirales</taxon>
        <taxon>Lachnospiraceae</taxon>
        <taxon>Roseburia</taxon>
    </lineage>
</organism>
<protein>
    <submittedName>
        <fullName evidence="2">Zinc ribbon domain-containing protein</fullName>
    </submittedName>
</protein>
<feature type="transmembrane region" description="Helical" evidence="1">
    <location>
        <begin position="405"/>
        <end position="424"/>
    </location>
</feature>
<feature type="transmembrane region" description="Helical" evidence="1">
    <location>
        <begin position="315"/>
        <end position="334"/>
    </location>
</feature>
<name>A0ABT2SAQ4_9FIRM</name>
<feature type="transmembrane region" description="Helical" evidence="1">
    <location>
        <begin position="462"/>
        <end position="481"/>
    </location>
</feature>
<feature type="transmembrane region" description="Helical" evidence="1">
    <location>
        <begin position="430"/>
        <end position="450"/>
    </location>
</feature>
<gene>
    <name evidence="2" type="ORF">OCV43_02425</name>
</gene>
<evidence type="ECO:0000256" key="1">
    <source>
        <dbReference type="SAM" id="Phobius"/>
    </source>
</evidence>
<dbReference type="RefSeq" id="WP_262623323.1">
    <property type="nucleotide sequence ID" value="NZ_JAOQKI010000002.1"/>
</dbReference>
<sequence length="531" mass="59505">MYECPNCGGNLRFDIPTQSLFCDYCHTQLNPYSYQKDHDAVETSTYDVNIFTCPQCGGEILSTENAATGFCSFCGASTILDSRIAREKRPDYIVPFQITKEDCKKAYGKMMRHAIFAPKELKDPRNVDNFRGIYMPYWVYNITHEGTVQLPAEKSHREGNYIVTDHYNLLCQTDAYYKGLSYDASSSFSDVISENIAPFDVRGMKSFTPSILCGFYADTADVDSDIYLEDAKAIANEQTYSKVKKIPAFQEFNFIYPETEHYMSYALNTECKEAASAMLPVWFLSYRNKDRVAYATVNGQTGKVAADIPVDSRKFLLGSFLLAIPVFLLLNLFFTIRPASTLILSAALALFASIIYFVELSEIHSQETYENDRGYQSKQGNVKKEAKVKVNLKPHKSMKSKFENIIPYLFLGVFAIQVLMGIFSSGGFSFSKIVMLIVIGGGVLTSLFGFSQFSETTTRGKIPGFLGALISIAAAGMITFLHPVSDLYYYGGAIVSFAGIIFTLLSILKEYNMLTMRKLPQFNRQGGDDRA</sequence>
<keyword evidence="1" id="KW-1133">Transmembrane helix</keyword>